<dbReference type="InterPro" id="IPR045005">
    <property type="entry name" value="BPM1-6"/>
</dbReference>
<comment type="caution">
    <text evidence="1">The sequence shown here is derived from an EMBL/GenBank/DDBJ whole genome shotgun (WGS) entry which is preliminary data.</text>
</comment>
<evidence type="ECO:0000313" key="1">
    <source>
        <dbReference type="EMBL" id="TVU08477.1"/>
    </source>
</evidence>
<evidence type="ECO:0000313" key="2">
    <source>
        <dbReference type="Proteomes" id="UP000324897"/>
    </source>
</evidence>
<dbReference type="PANTHER" id="PTHR26379:SF191">
    <property type="entry name" value="OS06G0251200 PROTEIN"/>
    <property type="match status" value="1"/>
</dbReference>
<dbReference type="AlphaFoldDB" id="A0A5J9TB84"/>
<dbReference type="EMBL" id="RWGY01000039">
    <property type="protein sequence ID" value="TVU08477.1"/>
    <property type="molecule type" value="Genomic_DNA"/>
</dbReference>
<dbReference type="Gene3D" id="2.60.210.10">
    <property type="entry name" value="Apoptosis, Tumor Necrosis Factor Receptor Associated Protein 2, Chain A"/>
    <property type="match status" value="1"/>
</dbReference>
<dbReference type="Gramene" id="TVU08477">
    <property type="protein sequence ID" value="TVU08477"/>
    <property type="gene ID" value="EJB05_41882"/>
</dbReference>
<sequence>MGTSFSSNLTEASSAVHLFKINGYSATKAMGKWDSLPSKRLAVGGYEWQVHYTPSRDSDWHYWIAFKLVLLGAPRRTDVKASLKCRLLVAHPFSSSDPRHGQLNCSSPSSMGGVFSSNLTEAARAVHMFKINGYSATRAMGRTDSLPSKRLAVGGYDWEVHYTPSQVAAGDGSYLIAFKLVILGAPRRGDVKASLNRIISSVVSRLLSAVCSVKGMFQLPRRILLYRCRTFGSGVESNIP</sequence>
<dbReference type="GO" id="GO:0016567">
    <property type="term" value="P:protein ubiquitination"/>
    <property type="evidence" value="ECO:0007669"/>
    <property type="project" value="InterPro"/>
</dbReference>
<dbReference type="SUPFAM" id="SSF49599">
    <property type="entry name" value="TRAF domain-like"/>
    <property type="match status" value="2"/>
</dbReference>
<dbReference type="CDD" id="cd00121">
    <property type="entry name" value="MATH"/>
    <property type="match status" value="1"/>
</dbReference>
<name>A0A5J9TB84_9POAL</name>
<accession>A0A5J9TB84</accession>
<feature type="non-terminal residue" evidence="1">
    <location>
        <position position="1"/>
    </location>
</feature>
<dbReference type="Proteomes" id="UP000324897">
    <property type="component" value="Chromosome 3"/>
</dbReference>
<reference evidence="1 2" key="1">
    <citation type="journal article" date="2019" name="Sci. Rep.">
        <title>A high-quality genome of Eragrostis curvula grass provides insights into Poaceae evolution and supports new strategies to enhance forage quality.</title>
        <authorList>
            <person name="Carballo J."/>
            <person name="Santos B.A.C.M."/>
            <person name="Zappacosta D."/>
            <person name="Garbus I."/>
            <person name="Selva J.P."/>
            <person name="Gallo C.A."/>
            <person name="Diaz A."/>
            <person name="Albertini E."/>
            <person name="Caccamo M."/>
            <person name="Echenique V."/>
        </authorList>
    </citation>
    <scope>NUCLEOTIDE SEQUENCE [LARGE SCALE GENOMIC DNA]</scope>
    <source>
        <strain evidence="2">cv. Victoria</strain>
        <tissue evidence="1">Leaf</tissue>
    </source>
</reference>
<dbReference type="PANTHER" id="PTHR26379">
    <property type="entry name" value="BTB/POZ AND MATH DOMAIN-CONTAINING PROTEIN 1"/>
    <property type="match status" value="1"/>
</dbReference>
<protein>
    <recommendedName>
        <fullName evidence="3">MATH domain-containing protein</fullName>
    </recommendedName>
</protein>
<dbReference type="InterPro" id="IPR002083">
    <property type="entry name" value="MATH/TRAF_dom"/>
</dbReference>
<dbReference type="OrthoDB" id="637525at2759"/>
<gene>
    <name evidence="1" type="ORF">EJB05_41882</name>
</gene>
<dbReference type="InterPro" id="IPR008974">
    <property type="entry name" value="TRAF-like"/>
</dbReference>
<keyword evidence="2" id="KW-1185">Reference proteome</keyword>
<organism evidence="1 2">
    <name type="scientific">Eragrostis curvula</name>
    <name type="common">weeping love grass</name>
    <dbReference type="NCBI Taxonomy" id="38414"/>
    <lineage>
        <taxon>Eukaryota</taxon>
        <taxon>Viridiplantae</taxon>
        <taxon>Streptophyta</taxon>
        <taxon>Embryophyta</taxon>
        <taxon>Tracheophyta</taxon>
        <taxon>Spermatophyta</taxon>
        <taxon>Magnoliopsida</taxon>
        <taxon>Liliopsida</taxon>
        <taxon>Poales</taxon>
        <taxon>Poaceae</taxon>
        <taxon>PACMAD clade</taxon>
        <taxon>Chloridoideae</taxon>
        <taxon>Eragrostideae</taxon>
        <taxon>Eragrostidinae</taxon>
        <taxon>Eragrostis</taxon>
    </lineage>
</organism>
<evidence type="ECO:0008006" key="3">
    <source>
        <dbReference type="Google" id="ProtNLM"/>
    </source>
</evidence>
<proteinExistence type="predicted"/>